<protein>
    <submittedName>
        <fullName evidence="1">Uncharacterized protein</fullName>
    </submittedName>
</protein>
<evidence type="ECO:0000313" key="1">
    <source>
        <dbReference type="EMBL" id="NIL23508.1"/>
    </source>
</evidence>
<dbReference type="RefSeq" id="WP_167311730.1">
    <property type="nucleotide sequence ID" value="NZ_CAWPGR010000006.1"/>
</dbReference>
<sequence length="105" mass="11639">MSLDHGVLNLPLDKRGAGNFHKELDAHLENEKRAASDKRFLATSNFNANKAAALEAFKHISDELVKVESKKRGMRAASLKKLVRETCSDNPVRALKILKLLTEAS</sequence>
<reference evidence="1" key="1">
    <citation type="submission" date="2020-03" db="EMBL/GenBank/DDBJ databases">
        <authorList>
            <person name="Kislichkina A."/>
            <person name="Dentovskaya S."/>
            <person name="Shaikhutdinov R."/>
            <person name="Ivanov S."/>
            <person name="Sizova A."/>
            <person name="Solomentsev V."/>
            <person name="Bogun A."/>
        </authorList>
    </citation>
    <scope>NUCLEOTIDE SEQUENCE</scope>
    <source>
        <strain evidence="1">SCPM-O-B-7610</strain>
    </source>
</reference>
<accession>A0AA44CMN5</accession>
<name>A0AA44CMN5_YERMO</name>
<dbReference type="Proteomes" id="UP000712947">
    <property type="component" value="Unassembled WGS sequence"/>
</dbReference>
<dbReference type="EMBL" id="JAASAI010000014">
    <property type="protein sequence ID" value="NIL23508.1"/>
    <property type="molecule type" value="Genomic_DNA"/>
</dbReference>
<organism evidence="1 2">
    <name type="scientific">Yersinia mollaretii</name>
    <dbReference type="NCBI Taxonomy" id="33060"/>
    <lineage>
        <taxon>Bacteria</taxon>
        <taxon>Pseudomonadati</taxon>
        <taxon>Pseudomonadota</taxon>
        <taxon>Gammaproteobacteria</taxon>
        <taxon>Enterobacterales</taxon>
        <taxon>Yersiniaceae</taxon>
        <taxon>Yersinia</taxon>
    </lineage>
</organism>
<dbReference type="AlphaFoldDB" id="A0AA44CMN5"/>
<evidence type="ECO:0000313" key="2">
    <source>
        <dbReference type="Proteomes" id="UP000712947"/>
    </source>
</evidence>
<proteinExistence type="predicted"/>
<gene>
    <name evidence="1" type="ORF">HB991_13435</name>
</gene>
<comment type="caution">
    <text evidence="1">The sequence shown here is derived from an EMBL/GenBank/DDBJ whole genome shotgun (WGS) entry which is preliminary data.</text>
</comment>